<keyword evidence="7" id="KW-0812">Transmembrane</keyword>
<dbReference type="Pfam" id="PF00512">
    <property type="entry name" value="HisKA"/>
    <property type="match status" value="1"/>
</dbReference>
<keyword evidence="7" id="KW-0472">Membrane</keyword>
<dbReference type="PRINTS" id="PR00344">
    <property type="entry name" value="BCTRLSENSOR"/>
</dbReference>
<feature type="domain" description="Histidine kinase" evidence="8">
    <location>
        <begin position="238"/>
        <end position="453"/>
    </location>
</feature>
<evidence type="ECO:0000256" key="5">
    <source>
        <dbReference type="ARBA" id="ARBA00022777"/>
    </source>
</evidence>
<feature type="transmembrane region" description="Helical" evidence="7">
    <location>
        <begin position="185"/>
        <end position="206"/>
    </location>
</feature>
<dbReference type="PANTHER" id="PTHR43711">
    <property type="entry name" value="TWO-COMPONENT HISTIDINE KINASE"/>
    <property type="match status" value="1"/>
</dbReference>
<dbReference type="Gene3D" id="1.10.287.130">
    <property type="match status" value="1"/>
</dbReference>
<name>B8HL36_CYAP4</name>
<evidence type="ECO:0000256" key="3">
    <source>
        <dbReference type="ARBA" id="ARBA00022553"/>
    </source>
</evidence>
<dbReference type="InterPro" id="IPR007891">
    <property type="entry name" value="CHASE3"/>
</dbReference>
<accession>B8HL36</accession>
<reference evidence="9" key="1">
    <citation type="submission" date="2009-01" db="EMBL/GenBank/DDBJ databases">
        <title>Complete sequence of chromosome Cyanothece sp. PCC 7425.</title>
        <authorList>
            <consortium name="US DOE Joint Genome Institute"/>
            <person name="Lucas S."/>
            <person name="Copeland A."/>
            <person name="Lapidus A."/>
            <person name="Glavina del Rio T."/>
            <person name="Dalin E."/>
            <person name="Tice H."/>
            <person name="Bruce D."/>
            <person name="Goodwin L."/>
            <person name="Pitluck S."/>
            <person name="Sims D."/>
            <person name="Meineke L."/>
            <person name="Brettin T."/>
            <person name="Detter J.C."/>
            <person name="Han C."/>
            <person name="Larimer F."/>
            <person name="Land M."/>
            <person name="Hauser L."/>
            <person name="Kyrpides N."/>
            <person name="Ovchinnikova G."/>
            <person name="Liberton M."/>
            <person name="Stoeckel J."/>
            <person name="Banerjee A."/>
            <person name="Singh A."/>
            <person name="Page L."/>
            <person name="Sato H."/>
            <person name="Zhao L."/>
            <person name="Sherman L."/>
            <person name="Pakrasi H."/>
            <person name="Richardson P."/>
        </authorList>
    </citation>
    <scope>NUCLEOTIDE SEQUENCE</scope>
    <source>
        <strain evidence="9">PCC 7425</strain>
    </source>
</reference>
<dbReference type="SUPFAM" id="SSF47384">
    <property type="entry name" value="Homodimeric domain of signal transducing histidine kinase"/>
    <property type="match status" value="1"/>
</dbReference>
<dbReference type="InterPro" id="IPR036890">
    <property type="entry name" value="HATPase_C_sf"/>
</dbReference>
<keyword evidence="3" id="KW-0597">Phosphoprotein</keyword>
<comment type="catalytic activity">
    <reaction evidence="1">
        <text>ATP + protein L-histidine = ADP + protein N-phospho-L-histidine.</text>
        <dbReference type="EC" id="2.7.13.3"/>
    </reaction>
</comment>
<dbReference type="InterPro" id="IPR050736">
    <property type="entry name" value="Sensor_HK_Regulatory"/>
</dbReference>
<dbReference type="GO" id="GO:0000155">
    <property type="term" value="F:phosphorelay sensor kinase activity"/>
    <property type="evidence" value="ECO:0007669"/>
    <property type="project" value="InterPro"/>
</dbReference>
<dbReference type="InterPro" id="IPR005467">
    <property type="entry name" value="His_kinase_dom"/>
</dbReference>
<dbReference type="HOGENOM" id="CLU_000445_89_2_3"/>
<dbReference type="InterPro" id="IPR003594">
    <property type="entry name" value="HATPase_dom"/>
</dbReference>
<evidence type="ECO:0000256" key="7">
    <source>
        <dbReference type="SAM" id="Phobius"/>
    </source>
</evidence>
<dbReference type="Gene3D" id="3.30.565.10">
    <property type="entry name" value="Histidine kinase-like ATPase, C-terminal domain"/>
    <property type="match status" value="1"/>
</dbReference>
<dbReference type="PROSITE" id="PS50109">
    <property type="entry name" value="HIS_KIN"/>
    <property type="match status" value="1"/>
</dbReference>
<dbReference type="InterPro" id="IPR003661">
    <property type="entry name" value="HisK_dim/P_dom"/>
</dbReference>
<dbReference type="CDD" id="cd00082">
    <property type="entry name" value="HisKA"/>
    <property type="match status" value="1"/>
</dbReference>
<dbReference type="AlphaFoldDB" id="B8HL36"/>
<dbReference type="SMART" id="SM00387">
    <property type="entry name" value="HATPase_c"/>
    <property type="match status" value="1"/>
</dbReference>
<evidence type="ECO:0000256" key="4">
    <source>
        <dbReference type="ARBA" id="ARBA00022679"/>
    </source>
</evidence>
<evidence type="ECO:0000256" key="2">
    <source>
        <dbReference type="ARBA" id="ARBA00012438"/>
    </source>
</evidence>
<evidence type="ECO:0000259" key="8">
    <source>
        <dbReference type="PROSITE" id="PS50109"/>
    </source>
</evidence>
<dbReference type="Pfam" id="PF05227">
    <property type="entry name" value="CHASE3"/>
    <property type="match status" value="1"/>
</dbReference>
<dbReference type="eggNOG" id="COG2205">
    <property type="taxonomic scope" value="Bacteria"/>
</dbReference>
<dbReference type="EMBL" id="CP001344">
    <property type="protein sequence ID" value="ACL45268.1"/>
    <property type="molecule type" value="Genomic_DNA"/>
</dbReference>
<sequence>MKVLEGRKWVASAFGLSALLLTLSTAISYSNSIQLIESSRKVEQTHAILKNLVHISAALSDEGAGRRGYLLLGEQTELKRYEQSLLSLKRHLEVLQQQIATQPGQKKQLLNLRSLIAQRSVLSRRSIDLYHAGRTGIEVQLPILKKLNQNRIEINAILEEIQTKEENLLQTSVSQAQRRTHSRLIIEWLGAGLSFTILLGVFSLLYDQMLKRQQAETAKQALAQEKHLSELKLRFFSMVSHEFRTPLSIILGSAQLLTETQHSGQEEKQRKNLHRIQTAARSLNQMLVDILMLTRAEAGKVEFQPTLIDLEAFCLNLTEDMRFCTTPPRTIQFASKGQCAHARLDEKLLYAILSNLLSNALKYSSTDPVKFDLSCEPDTVVFQVQDQGIGIDLKELDQLYEPFSRGSNVGRRGGSGLGLAVVKKCLDIHGGSISVTSEMGRGTTFTVQIPHQSIP</sequence>
<dbReference type="PANTHER" id="PTHR43711:SF26">
    <property type="entry name" value="SENSOR HISTIDINE KINASE RCSC"/>
    <property type="match status" value="1"/>
</dbReference>
<protein>
    <recommendedName>
        <fullName evidence="2">histidine kinase</fullName>
        <ecNumber evidence="2">2.7.13.3</ecNumber>
    </recommendedName>
</protein>
<dbReference type="InterPro" id="IPR036097">
    <property type="entry name" value="HisK_dim/P_sf"/>
</dbReference>
<keyword evidence="4" id="KW-0808">Transferase</keyword>
<evidence type="ECO:0000313" key="9">
    <source>
        <dbReference type="EMBL" id="ACL45268.1"/>
    </source>
</evidence>
<dbReference type="STRING" id="395961.Cyan7425_2928"/>
<gene>
    <name evidence="9" type="ordered locus">Cyan7425_2928</name>
</gene>
<dbReference type="SUPFAM" id="SSF55874">
    <property type="entry name" value="ATPase domain of HSP90 chaperone/DNA topoisomerase II/histidine kinase"/>
    <property type="match status" value="1"/>
</dbReference>
<keyword evidence="6" id="KW-0902">Two-component regulatory system</keyword>
<evidence type="ECO:0000256" key="6">
    <source>
        <dbReference type="ARBA" id="ARBA00023012"/>
    </source>
</evidence>
<keyword evidence="5 9" id="KW-0418">Kinase</keyword>
<dbReference type="CDD" id="cd00075">
    <property type="entry name" value="HATPase"/>
    <property type="match status" value="1"/>
</dbReference>
<dbReference type="InterPro" id="IPR004358">
    <property type="entry name" value="Sig_transdc_His_kin-like_C"/>
</dbReference>
<organism evidence="9">
    <name type="scientific">Cyanothece sp. (strain PCC 7425 / ATCC 29141)</name>
    <dbReference type="NCBI Taxonomy" id="395961"/>
    <lineage>
        <taxon>Bacteria</taxon>
        <taxon>Bacillati</taxon>
        <taxon>Cyanobacteriota</taxon>
        <taxon>Cyanophyceae</taxon>
        <taxon>Gomontiellales</taxon>
        <taxon>Cyanothecaceae</taxon>
        <taxon>Cyanothece</taxon>
    </lineage>
</organism>
<keyword evidence="7" id="KW-1133">Transmembrane helix</keyword>
<dbReference type="OrthoDB" id="524708at2"/>
<dbReference type="EC" id="2.7.13.3" evidence="2"/>
<dbReference type="KEGG" id="cyn:Cyan7425_2928"/>
<dbReference type="Pfam" id="PF02518">
    <property type="entry name" value="HATPase_c"/>
    <property type="match status" value="1"/>
</dbReference>
<evidence type="ECO:0000256" key="1">
    <source>
        <dbReference type="ARBA" id="ARBA00000085"/>
    </source>
</evidence>
<proteinExistence type="predicted"/>
<dbReference type="SMART" id="SM00388">
    <property type="entry name" value="HisKA"/>
    <property type="match status" value="1"/>
</dbReference>
<dbReference type="eggNOG" id="COG5278">
    <property type="taxonomic scope" value="Bacteria"/>
</dbReference>